<dbReference type="SUPFAM" id="SSF81383">
    <property type="entry name" value="F-box domain"/>
    <property type="match status" value="1"/>
</dbReference>
<dbReference type="InterPro" id="IPR001810">
    <property type="entry name" value="F-box_dom"/>
</dbReference>
<gene>
    <name evidence="2" type="ORF">CIRG_01954</name>
</gene>
<dbReference type="Gene3D" id="3.80.10.10">
    <property type="entry name" value="Ribonuclease Inhibitor"/>
    <property type="match status" value="1"/>
</dbReference>
<organism evidence="2 3">
    <name type="scientific">Coccidioides immitis RMSCC 2394</name>
    <dbReference type="NCBI Taxonomy" id="404692"/>
    <lineage>
        <taxon>Eukaryota</taxon>
        <taxon>Fungi</taxon>
        <taxon>Dikarya</taxon>
        <taxon>Ascomycota</taxon>
        <taxon>Pezizomycotina</taxon>
        <taxon>Eurotiomycetes</taxon>
        <taxon>Eurotiomycetidae</taxon>
        <taxon>Onygenales</taxon>
        <taxon>Onygenaceae</taxon>
        <taxon>Coccidioides</taxon>
    </lineage>
</organism>
<dbReference type="InterPro" id="IPR036047">
    <property type="entry name" value="F-box-like_dom_sf"/>
</dbReference>
<dbReference type="OrthoDB" id="2125396at2759"/>
<evidence type="ECO:0000313" key="3">
    <source>
        <dbReference type="Proteomes" id="UP000054565"/>
    </source>
</evidence>
<reference evidence="3" key="1">
    <citation type="journal article" date="2010" name="Genome Res.">
        <title>Population genomic sequencing of Coccidioides fungi reveals recent hybridization and transposon control.</title>
        <authorList>
            <person name="Neafsey D.E."/>
            <person name="Barker B.M."/>
            <person name="Sharpton T.J."/>
            <person name="Stajich J.E."/>
            <person name="Park D.J."/>
            <person name="Whiston E."/>
            <person name="Hung C.-Y."/>
            <person name="McMahan C."/>
            <person name="White J."/>
            <person name="Sykes S."/>
            <person name="Heiman D."/>
            <person name="Young S."/>
            <person name="Zeng Q."/>
            <person name="Abouelleil A."/>
            <person name="Aftuck L."/>
            <person name="Bessette D."/>
            <person name="Brown A."/>
            <person name="FitzGerald M."/>
            <person name="Lui A."/>
            <person name="Macdonald J.P."/>
            <person name="Priest M."/>
            <person name="Orbach M.J."/>
            <person name="Galgiani J.N."/>
            <person name="Kirkland T.N."/>
            <person name="Cole G.T."/>
            <person name="Birren B.W."/>
            <person name="Henn M.R."/>
            <person name="Taylor J.W."/>
            <person name="Rounsley S.D."/>
        </authorList>
    </citation>
    <scope>NUCLEOTIDE SEQUENCE [LARGE SCALE GENOMIC DNA]</scope>
    <source>
        <strain evidence="3">RMSCC 2394</strain>
    </source>
</reference>
<evidence type="ECO:0000313" key="2">
    <source>
        <dbReference type="EMBL" id="KMP01815.1"/>
    </source>
</evidence>
<accession>A0A0J6Y277</accession>
<sequence>MMTPAAETLGVRHSADDPTGRQEMAACAGLTGRHIYLPTEIVHIIFTYIQELPDAPKILSSCCLVSRQWCSIATPLLYREPRIGHRNFAAFAAAFVSPKRPRSQKSDLGQYVRRLDLSELVHHSTVAVTAKLLQNVRPGLEDFIAPAYSLSSINLISISKCLSLQILDLSVVVVEFTLDEVKTATKNLANLKRLRLPRATSLTLSANEIPWPPNLTSLQFGGANPAEIDHFAEQFSWPESLTSLTLHGCKRLTHESIPAILGSPILQQNLRRLRVTTESNVMHFRFMADLVHFIPKVKFLSLPGSDINSTVIPEMETLNEKLDLEVIELGPSAVAWTFPINAFKRALKSSLVKLRYLRVQETHHASLMYDNCEEEVDNALMENARRAGYDQTKLETGEILTGCYVFS</sequence>
<dbReference type="Pfam" id="PF12937">
    <property type="entry name" value="F-box-like"/>
    <property type="match status" value="1"/>
</dbReference>
<dbReference type="SUPFAM" id="SSF52047">
    <property type="entry name" value="RNI-like"/>
    <property type="match status" value="1"/>
</dbReference>
<dbReference type="Proteomes" id="UP000054565">
    <property type="component" value="Unassembled WGS sequence"/>
</dbReference>
<dbReference type="AlphaFoldDB" id="A0A0J6Y277"/>
<feature type="domain" description="F-box" evidence="1">
    <location>
        <begin position="37"/>
        <end position="81"/>
    </location>
</feature>
<dbReference type="STRING" id="404692.A0A0J6Y277"/>
<evidence type="ECO:0000259" key="1">
    <source>
        <dbReference type="Pfam" id="PF12937"/>
    </source>
</evidence>
<name>A0A0J6Y277_COCIT</name>
<dbReference type="InterPro" id="IPR032675">
    <property type="entry name" value="LRR_dom_sf"/>
</dbReference>
<protein>
    <submittedName>
        <fullName evidence="2">F-box domain containing protein</fullName>
    </submittedName>
</protein>
<dbReference type="EMBL" id="DS028093">
    <property type="protein sequence ID" value="KMP01815.1"/>
    <property type="molecule type" value="Genomic_DNA"/>
</dbReference>
<proteinExistence type="predicted"/>